<evidence type="ECO:0000256" key="4">
    <source>
        <dbReference type="SAM" id="MobiDB-lite"/>
    </source>
</evidence>
<evidence type="ECO:0000256" key="1">
    <source>
        <dbReference type="ARBA" id="ARBA00023125"/>
    </source>
</evidence>
<feature type="compositionally biased region" description="Low complexity" evidence="4">
    <location>
        <begin position="225"/>
        <end position="240"/>
    </location>
</feature>
<comment type="caution">
    <text evidence="6">The sequence shown here is derived from an EMBL/GenBank/DDBJ whole genome shotgun (WGS) entry which is preliminary data.</text>
</comment>
<dbReference type="GO" id="GO:0000981">
    <property type="term" value="F:DNA-binding transcription factor activity, RNA polymerase II-specific"/>
    <property type="evidence" value="ECO:0007669"/>
    <property type="project" value="TreeGrafter"/>
</dbReference>
<dbReference type="PANTHER" id="PTHR45789">
    <property type="entry name" value="FI18025P1"/>
    <property type="match status" value="1"/>
</dbReference>
<protein>
    <submittedName>
        <fullName evidence="6">Specific transcriptional repressor</fullName>
    </submittedName>
</protein>
<gene>
    <name evidence="6" type="ORF">LENED_006842</name>
</gene>
<dbReference type="PANTHER" id="PTHR45789:SF2">
    <property type="entry name" value="FI18025P1"/>
    <property type="match status" value="1"/>
</dbReference>
<feature type="compositionally biased region" description="Polar residues" evidence="4">
    <location>
        <begin position="364"/>
        <end position="381"/>
    </location>
</feature>
<dbReference type="InterPro" id="IPR036910">
    <property type="entry name" value="HMG_box_dom_sf"/>
</dbReference>
<name>A0A1Q3ECV9_LENED</name>
<feature type="DNA-binding region" description="HMG box" evidence="3">
    <location>
        <begin position="90"/>
        <end position="159"/>
    </location>
</feature>
<dbReference type="AlphaFoldDB" id="A0A1Q3ECV9"/>
<dbReference type="PROSITE" id="PS50118">
    <property type="entry name" value="HMG_BOX_2"/>
    <property type="match status" value="1"/>
</dbReference>
<dbReference type="Pfam" id="PF00505">
    <property type="entry name" value="HMG_box"/>
    <property type="match status" value="1"/>
</dbReference>
<dbReference type="GO" id="GO:0005634">
    <property type="term" value="C:nucleus"/>
    <property type="evidence" value="ECO:0007669"/>
    <property type="project" value="UniProtKB-UniRule"/>
</dbReference>
<keyword evidence="2 3" id="KW-0539">Nucleus</keyword>
<feature type="region of interest" description="Disordered" evidence="4">
    <location>
        <begin position="149"/>
        <end position="179"/>
    </location>
</feature>
<keyword evidence="7" id="KW-1185">Reference proteome</keyword>
<evidence type="ECO:0000313" key="6">
    <source>
        <dbReference type="EMBL" id="GAW05012.1"/>
    </source>
</evidence>
<dbReference type="STRING" id="5353.A0A1Q3ECV9"/>
<dbReference type="InterPro" id="IPR051356">
    <property type="entry name" value="SOX/SOX-like_TF"/>
</dbReference>
<proteinExistence type="predicted"/>
<evidence type="ECO:0000256" key="3">
    <source>
        <dbReference type="PROSITE-ProRule" id="PRU00267"/>
    </source>
</evidence>
<organism evidence="6 7">
    <name type="scientific">Lentinula edodes</name>
    <name type="common">Shiitake mushroom</name>
    <name type="synonym">Lentinus edodes</name>
    <dbReference type="NCBI Taxonomy" id="5353"/>
    <lineage>
        <taxon>Eukaryota</taxon>
        <taxon>Fungi</taxon>
        <taxon>Dikarya</taxon>
        <taxon>Basidiomycota</taxon>
        <taxon>Agaricomycotina</taxon>
        <taxon>Agaricomycetes</taxon>
        <taxon>Agaricomycetidae</taxon>
        <taxon>Agaricales</taxon>
        <taxon>Marasmiineae</taxon>
        <taxon>Omphalotaceae</taxon>
        <taxon>Lentinula</taxon>
    </lineage>
</organism>
<evidence type="ECO:0000313" key="7">
    <source>
        <dbReference type="Proteomes" id="UP000188533"/>
    </source>
</evidence>
<sequence>MSTQIFQFYTPTETEVNRIVGYDYMATSKDHNLDEKLPPSHPVSTQFAPIFSPSLEYRGPDSTSSLEVSRKSSARPLAPRKGSPRRETHIPRPRNPFMIFRSEYHAQSKITTDVERDHRHISRIVGYLWNNMSEEDKAPYRLMAEKEKAEHQRKYPGYRFCPGTRTSKPVKRNVKRNGQTDLVRAQKVAELLKAGLQGHALESAVKDIDSESLEGSSPPAEDFSRSPSSSPSTQPSPSLPDIHGWLPNKRDPVPVSPVFRSPLLAPAPTPPPVSNRPIRRLLPERPIMDSLRPDPPSMVPNFTYSSQSSQLPLSHMIPVHPEVYQPLLHEASVVQGYNYDSTPNLYNAYHNEPQFIQHHTVQTPSYHDATPTTEPYRNTASLFHPDDGSSNVPLDSRFPFHQSLFASAQDNLFSGLPNDYWLYQDPAGQIPDQTNPLTWDPMQFMVNINSYGNSYLVLQSFALRAPTLWFI</sequence>
<evidence type="ECO:0000256" key="2">
    <source>
        <dbReference type="ARBA" id="ARBA00023242"/>
    </source>
</evidence>
<dbReference type="GO" id="GO:0000978">
    <property type="term" value="F:RNA polymerase II cis-regulatory region sequence-specific DNA binding"/>
    <property type="evidence" value="ECO:0007669"/>
    <property type="project" value="TreeGrafter"/>
</dbReference>
<accession>A0A1Q3ECV9</accession>
<dbReference type="Gene3D" id="1.10.30.10">
    <property type="entry name" value="High mobility group box domain"/>
    <property type="match status" value="1"/>
</dbReference>
<dbReference type="CDD" id="cd01389">
    <property type="entry name" value="HMG-box_ROX1-like"/>
    <property type="match status" value="1"/>
</dbReference>
<dbReference type="Proteomes" id="UP000188533">
    <property type="component" value="Unassembled WGS sequence"/>
</dbReference>
<dbReference type="InterPro" id="IPR009071">
    <property type="entry name" value="HMG_box_dom"/>
</dbReference>
<feature type="region of interest" description="Disordered" evidence="4">
    <location>
        <begin position="54"/>
        <end position="94"/>
    </location>
</feature>
<evidence type="ECO:0000259" key="5">
    <source>
        <dbReference type="PROSITE" id="PS50118"/>
    </source>
</evidence>
<dbReference type="SMART" id="SM00398">
    <property type="entry name" value="HMG"/>
    <property type="match status" value="1"/>
</dbReference>
<dbReference type="EMBL" id="BDGU01000223">
    <property type="protein sequence ID" value="GAW05012.1"/>
    <property type="molecule type" value="Genomic_DNA"/>
</dbReference>
<feature type="region of interest" description="Disordered" evidence="4">
    <location>
        <begin position="364"/>
        <end position="388"/>
    </location>
</feature>
<feature type="domain" description="HMG box" evidence="5">
    <location>
        <begin position="90"/>
        <end position="159"/>
    </location>
</feature>
<reference evidence="6 7" key="1">
    <citation type="submission" date="2016-08" db="EMBL/GenBank/DDBJ databases">
        <authorList>
            <consortium name="Lentinula edodes genome sequencing consortium"/>
            <person name="Sakamoto Y."/>
            <person name="Nakade K."/>
            <person name="Sato S."/>
            <person name="Yoshida Y."/>
            <person name="Miyazaki K."/>
            <person name="Natsume S."/>
            <person name="Konno N."/>
        </authorList>
    </citation>
    <scope>NUCLEOTIDE SEQUENCE [LARGE SCALE GENOMIC DNA]</scope>
    <source>
        <strain evidence="6 7">NBRC 111202</strain>
    </source>
</reference>
<keyword evidence="1 3" id="KW-0238">DNA-binding</keyword>
<reference evidence="6 7" key="2">
    <citation type="submission" date="2017-02" db="EMBL/GenBank/DDBJ databases">
        <title>A genome survey and senescence transcriptome analysis in Lentinula edodes.</title>
        <authorList>
            <person name="Sakamoto Y."/>
            <person name="Nakade K."/>
            <person name="Sato S."/>
            <person name="Yoshida Y."/>
            <person name="Miyazaki K."/>
            <person name="Natsume S."/>
            <person name="Konno N."/>
        </authorList>
    </citation>
    <scope>NUCLEOTIDE SEQUENCE [LARGE SCALE GENOMIC DNA]</scope>
    <source>
        <strain evidence="6 7">NBRC 111202</strain>
    </source>
</reference>
<dbReference type="SUPFAM" id="SSF47095">
    <property type="entry name" value="HMG-box"/>
    <property type="match status" value="1"/>
</dbReference>
<feature type="region of interest" description="Disordered" evidence="4">
    <location>
        <begin position="207"/>
        <end position="247"/>
    </location>
</feature>